<evidence type="ECO:0000313" key="1">
    <source>
        <dbReference type="Proteomes" id="UP000504604"/>
    </source>
</evidence>
<protein>
    <submittedName>
        <fullName evidence="2">Protein TRIGALACTOSYLDIACYLGLYCEROL 4, chloroplastic isoform X1</fullName>
    </submittedName>
</protein>
<dbReference type="GO" id="GO:0034196">
    <property type="term" value="P:acylglycerol transport"/>
    <property type="evidence" value="ECO:0007669"/>
    <property type="project" value="InterPro"/>
</dbReference>
<dbReference type="GeneID" id="105173447"/>
<reference evidence="2" key="1">
    <citation type="submission" date="2025-08" db="UniProtKB">
        <authorList>
            <consortium name="RefSeq"/>
        </authorList>
    </citation>
    <scope>IDENTIFICATION</scope>
</reference>
<dbReference type="OrthoDB" id="512148at2759"/>
<evidence type="ECO:0000313" key="2">
    <source>
        <dbReference type="RefSeq" id="XP_011093483.1"/>
    </source>
</evidence>
<dbReference type="Proteomes" id="UP000504604">
    <property type="component" value="Linkage group LG11"/>
</dbReference>
<dbReference type="GO" id="GO:0009941">
    <property type="term" value="C:chloroplast envelope"/>
    <property type="evidence" value="ECO:0007669"/>
    <property type="project" value="TreeGrafter"/>
</dbReference>
<sequence length="474" mass="52444">MADLRTAMDAAFWDLNVSTPHALDGVSKAVPGDPVPLGGARASRAIRVQQLSVLGNGFPLGIIPSISPTSNHKELGSFALQSLLGNVDIGGWWVGLIGQFRPKKLISSIKAEVCAAEEWELPLLKDAAKHFLDKSLYAIGLCSMIPLTSSSSLLLSSEKHGERKRRQTKAVFLHEFPDHDITLEAAWPQLFIDHKGKYWEVPESISVDCSSLISDSGLRYRFGIHKNSGLPQSVDSVNAQNPIALLPGLCAKAAFSYQKSKDLWRQKETKEDVIIETEKGQFWRPSYDIRLREPHATISGIIGGTCMAWASAGSGSLFVKPTQDVERSSLGAHNRVRFRADLFGSVCYTFQHGKFRNLFGDLTRVDARLDILSASALAQKASNLFRSAQSNRPSNELSSPKINLIYQQQVAGPIVFRVDSKFSLDLSPGRHGPHLEDLIYSLNYSLRILISGKVVAWYSPRRKEGMVELRLFEF</sequence>
<organism evidence="1 2">
    <name type="scientific">Sesamum indicum</name>
    <name type="common">Oriental sesame</name>
    <name type="synonym">Sesamum orientale</name>
    <dbReference type="NCBI Taxonomy" id="4182"/>
    <lineage>
        <taxon>Eukaryota</taxon>
        <taxon>Viridiplantae</taxon>
        <taxon>Streptophyta</taxon>
        <taxon>Embryophyta</taxon>
        <taxon>Tracheophyta</taxon>
        <taxon>Spermatophyta</taxon>
        <taxon>Magnoliopsida</taxon>
        <taxon>eudicotyledons</taxon>
        <taxon>Gunneridae</taxon>
        <taxon>Pentapetalae</taxon>
        <taxon>asterids</taxon>
        <taxon>lamiids</taxon>
        <taxon>Lamiales</taxon>
        <taxon>Pedaliaceae</taxon>
        <taxon>Sesamum</taxon>
    </lineage>
</organism>
<keyword evidence="1" id="KW-1185">Reference proteome</keyword>
<dbReference type="PANTHER" id="PTHR34954">
    <property type="entry name" value="EXPRESSED PROTEIN"/>
    <property type="match status" value="1"/>
</dbReference>
<dbReference type="GO" id="GO:1990052">
    <property type="term" value="P:ER to chloroplast lipid transport"/>
    <property type="evidence" value="ECO:0007669"/>
    <property type="project" value="InterPro"/>
</dbReference>
<dbReference type="InterPro" id="IPR044160">
    <property type="entry name" value="TGD4-like"/>
</dbReference>
<dbReference type="FunCoup" id="A0A6I9U7Y4">
    <property type="interactions" value="1131"/>
</dbReference>
<accession>A0A6I9U7Y4</accession>
<proteinExistence type="predicted"/>
<dbReference type="AlphaFoldDB" id="A0A6I9U7Y4"/>
<gene>
    <name evidence="2" type="primary">LOC105173447</name>
</gene>
<dbReference type="GO" id="GO:0070300">
    <property type="term" value="F:phosphatidic acid binding"/>
    <property type="evidence" value="ECO:0007669"/>
    <property type="project" value="InterPro"/>
</dbReference>
<dbReference type="InParanoid" id="A0A6I9U7Y4"/>
<dbReference type="RefSeq" id="XP_011093483.1">
    <property type="nucleotide sequence ID" value="XM_011095181.2"/>
</dbReference>
<name>A0A6I9U7Y4_SESIN</name>
<dbReference type="KEGG" id="sind:105173447"/>
<dbReference type="PANTHER" id="PTHR34954:SF3">
    <property type="entry name" value="EXPRESSED PROTEIN"/>
    <property type="match status" value="1"/>
</dbReference>